<accession>R0G1D7</accession>
<evidence type="ECO:0000313" key="4">
    <source>
        <dbReference type="EMBL" id="EOA29026.1"/>
    </source>
</evidence>
<feature type="region of interest" description="Disordered" evidence="2">
    <location>
        <begin position="332"/>
        <end position="427"/>
    </location>
</feature>
<dbReference type="InterPro" id="IPR004146">
    <property type="entry name" value="DC1"/>
</dbReference>
<dbReference type="KEGG" id="crb:17889357"/>
<reference evidence="5" key="1">
    <citation type="journal article" date="2013" name="Nat. Genet.">
        <title>The Capsella rubella genome and the genomic consequences of rapid mating system evolution.</title>
        <authorList>
            <person name="Slotte T."/>
            <person name="Hazzouri K.M."/>
            <person name="Agren J.A."/>
            <person name="Koenig D."/>
            <person name="Maumus F."/>
            <person name="Guo Y.L."/>
            <person name="Steige K."/>
            <person name="Platts A.E."/>
            <person name="Escobar J.S."/>
            <person name="Newman L.K."/>
            <person name="Wang W."/>
            <person name="Mandakova T."/>
            <person name="Vello E."/>
            <person name="Smith L.M."/>
            <person name="Henz S.R."/>
            <person name="Steffen J."/>
            <person name="Takuno S."/>
            <person name="Brandvain Y."/>
            <person name="Coop G."/>
            <person name="Andolfatto P."/>
            <person name="Hu T.T."/>
            <person name="Blanchette M."/>
            <person name="Clark R.M."/>
            <person name="Quesneville H."/>
            <person name="Nordborg M."/>
            <person name="Gaut B.S."/>
            <person name="Lysak M.A."/>
            <person name="Jenkins J."/>
            <person name="Grimwood J."/>
            <person name="Chapman J."/>
            <person name="Prochnik S."/>
            <person name="Shu S."/>
            <person name="Rokhsar D."/>
            <person name="Schmutz J."/>
            <person name="Weigel D."/>
            <person name="Wright S.I."/>
        </authorList>
    </citation>
    <scope>NUCLEOTIDE SEQUENCE [LARGE SCALE GENOMIC DNA]</scope>
    <source>
        <strain evidence="5">cv. Monte Gargano</strain>
    </source>
</reference>
<dbReference type="eggNOG" id="ENOG502RY4I">
    <property type="taxonomic scope" value="Eukaryota"/>
</dbReference>
<feature type="compositionally biased region" description="Polar residues" evidence="2">
    <location>
        <begin position="203"/>
        <end position="213"/>
    </location>
</feature>
<dbReference type="Pfam" id="PF03107">
    <property type="entry name" value="C1_2"/>
    <property type="match status" value="3"/>
</dbReference>
<feature type="compositionally biased region" description="Low complexity" evidence="2">
    <location>
        <begin position="214"/>
        <end position="227"/>
    </location>
</feature>
<protein>
    <recommendedName>
        <fullName evidence="3">DC1 domain-containing protein</fullName>
    </recommendedName>
</protein>
<feature type="region of interest" description="Disordered" evidence="2">
    <location>
        <begin position="687"/>
        <end position="706"/>
    </location>
</feature>
<feature type="compositionally biased region" description="Low complexity" evidence="2">
    <location>
        <begin position="637"/>
        <end position="648"/>
    </location>
</feature>
<feature type="domain" description="DC1" evidence="3">
    <location>
        <begin position="68"/>
        <end position="116"/>
    </location>
</feature>
<feature type="region of interest" description="Disordered" evidence="2">
    <location>
        <begin position="637"/>
        <end position="657"/>
    </location>
</feature>
<feature type="region of interest" description="Disordered" evidence="2">
    <location>
        <begin position="185"/>
        <end position="243"/>
    </location>
</feature>
<evidence type="ECO:0000256" key="2">
    <source>
        <dbReference type="SAM" id="MobiDB-lite"/>
    </source>
</evidence>
<dbReference type="CDD" id="cd00029">
    <property type="entry name" value="C1"/>
    <property type="match status" value="1"/>
</dbReference>
<dbReference type="PANTHER" id="PTHR46288">
    <property type="entry name" value="PHORBOL-ESTER/DAG-TYPE DOMAIN-CONTAINING PROTEIN"/>
    <property type="match status" value="1"/>
</dbReference>
<dbReference type="EMBL" id="KB870808">
    <property type="protein sequence ID" value="EOA29026.1"/>
    <property type="molecule type" value="Genomic_DNA"/>
</dbReference>
<keyword evidence="1" id="KW-0677">Repeat</keyword>
<gene>
    <name evidence="4" type="ORF">CARUB_v10025280mg</name>
</gene>
<dbReference type="PANTHER" id="PTHR46288:SF80">
    <property type="entry name" value="CYSTEINE_HISTIDINE-RICH C1 DOMAIN FAMILY PROTEIN"/>
    <property type="match status" value="1"/>
</dbReference>
<dbReference type="SUPFAM" id="SSF57889">
    <property type="entry name" value="Cysteine-rich domain"/>
    <property type="match status" value="3"/>
</dbReference>
<dbReference type="Proteomes" id="UP000029121">
    <property type="component" value="Unassembled WGS sequence"/>
</dbReference>
<evidence type="ECO:0000259" key="3">
    <source>
        <dbReference type="Pfam" id="PF03107"/>
    </source>
</evidence>
<name>R0G1D7_9BRAS</name>
<dbReference type="STRING" id="81985.R0G1D7"/>
<feature type="domain" description="DC1" evidence="3">
    <location>
        <begin position="125"/>
        <end position="175"/>
    </location>
</feature>
<sequence length="706" mass="75194">MGKPTSQNNNFINHFSHPHRLQLAPATSSPPCSACKLAGGNGRVYSCRPCNFFLHESCSKMKQVITHPSHPSHTLTLLVAPVYDGGYFNCDGCGVHGTGFSYQCSLCDFDIHALCAYKPLSIIHQSHPQHSLKLTFHSPYGANKGFSCDICLKIGKNQWLYRCIPCEFDAHVACIAATNSHLLQHSASSPNPHAHHAGHPHHQNSLPVPNQGSNRPRPMPMTRPNRPLAQHVSPNGPRRQNNNLVYNAQVGPFGQNELIGQVEQSFGQGSTDGSGYDGSVVGDEEFNVEVDVNVEVEYEGDEYVEEANDEGEDIDGNGLEVVAYGDDVSVARSESDFGGSSDARSQCNDMSDADLYPLSLDNSQGPRPRPRPLRMNQGPGGGKKKNTNLNGPAARSKNMVLNGPRGGLQGSKSPIQSPRAPQAGSVQNVRYNAIRGRGGAVSVRVNRPRDPSAFGAPQGFNGPSVGPSNAIDGSGNNDNYNEGDGTDVYVGEDNVGYNESYGDHDYADGDGDCDFEVGGDFADDGCDQDYDDTYGENDFENYSDITGGSGSMYDEGESYGTKDDSQYNGLNEDPNNQYLPMVGGPGVNNQNQYGQNGRPGNIGTYGRGGTSNMNRYGNVNQGGNRIQPRAMGRPVQYRANGRPNRANGGPYGPNGGPINGPMLMNTMVQGLCQGIAMNMLIGDGNGGASDGGGSSILGGLLGGETE</sequence>
<evidence type="ECO:0000256" key="1">
    <source>
        <dbReference type="ARBA" id="ARBA00022737"/>
    </source>
</evidence>
<organism evidence="4 5">
    <name type="scientific">Capsella rubella</name>
    <dbReference type="NCBI Taxonomy" id="81985"/>
    <lineage>
        <taxon>Eukaryota</taxon>
        <taxon>Viridiplantae</taxon>
        <taxon>Streptophyta</taxon>
        <taxon>Embryophyta</taxon>
        <taxon>Tracheophyta</taxon>
        <taxon>Spermatophyta</taxon>
        <taxon>Magnoliopsida</taxon>
        <taxon>eudicotyledons</taxon>
        <taxon>Gunneridae</taxon>
        <taxon>Pentapetalae</taxon>
        <taxon>rosids</taxon>
        <taxon>malvids</taxon>
        <taxon>Brassicales</taxon>
        <taxon>Brassicaceae</taxon>
        <taxon>Camelineae</taxon>
        <taxon>Capsella</taxon>
    </lineage>
</organism>
<dbReference type="AlphaFoldDB" id="R0G1D7"/>
<feature type="compositionally biased region" description="Basic residues" evidence="2">
    <location>
        <begin position="193"/>
        <end position="202"/>
    </location>
</feature>
<proteinExistence type="predicted"/>
<dbReference type="InterPro" id="IPR046349">
    <property type="entry name" value="C1-like_sf"/>
</dbReference>
<keyword evidence="5" id="KW-1185">Reference proteome</keyword>
<feature type="region of interest" description="Disordered" evidence="2">
    <location>
        <begin position="587"/>
        <end position="615"/>
    </location>
</feature>
<dbReference type="OrthoDB" id="1877533at2759"/>
<feature type="domain" description="DC1" evidence="3">
    <location>
        <begin position="15"/>
        <end position="58"/>
    </location>
</feature>
<feature type="region of interest" description="Disordered" evidence="2">
    <location>
        <begin position="449"/>
        <end position="486"/>
    </location>
</feature>
<feature type="compositionally biased region" description="Low complexity" evidence="2">
    <location>
        <begin position="587"/>
        <end position="601"/>
    </location>
</feature>
<evidence type="ECO:0000313" key="5">
    <source>
        <dbReference type="Proteomes" id="UP000029121"/>
    </source>
</evidence>